<dbReference type="Gene3D" id="1.10.238.10">
    <property type="entry name" value="EF-hand"/>
    <property type="match status" value="1"/>
</dbReference>
<dbReference type="EMBL" id="JAYRBN010000114">
    <property type="protein sequence ID" value="KAL2723514.1"/>
    <property type="molecule type" value="Genomic_DNA"/>
</dbReference>
<reference evidence="4 5" key="1">
    <citation type="journal article" date="2024" name="Ann. Entomol. Soc. Am.">
        <title>Genomic analyses of the southern and eastern yellowjacket wasps (Hymenoptera: Vespidae) reveal evolutionary signatures of social life.</title>
        <authorList>
            <person name="Catto M.A."/>
            <person name="Caine P.B."/>
            <person name="Orr S.E."/>
            <person name="Hunt B.G."/>
            <person name="Goodisman M.A.D."/>
        </authorList>
    </citation>
    <scope>NUCLEOTIDE SEQUENCE [LARGE SCALE GENOMIC DNA]</scope>
    <source>
        <strain evidence="4">232</strain>
        <tissue evidence="4">Head and thorax</tissue>
    </source>
</reference>
<evidence type="ECO:0000313" key="5">
    <source>
        <dbReference type="Proteomes" id="UP001607303"/>
    </source>
</evidence>
<sequence>MRSKRLGPAGDGGNRRVEHKKGSGPTLLTQYDPYSKSYFSSFFESHRNIYSFYFTFCILSFSLKKKIDEMVNVLFKTIVRSMMSKGLVKERITPTLFRAFSNVNQEYNQTDRKLQFYKPTKRLYSERKIHNRQILTAIDEIDSDIDSDYEQERGQTPFWRRKMRTLHSHLDVNKDGIISYDDFMLLAERFSKIGNLSPGETIEFKKILTDLWEELWGEVSPYNLICIEKYLEEMHHVLNDPSLKKKCHSFLPFLFKAIDKDQNGEISIKEYKLFFKCLGLENDHAVVSFNYIDINEDGKLSLEEFVTVGRDFFLTEDHTRPSKHFWGPLVD</sequence>
<evidence type="ECO:0000256" key="2">
    <source>
        <dbReference type="SAM" id="MobiDB-lite"/>
    </source>
</evidence>
<accession>A0ABD2ASA8</accession>
<dbReference type="SUPFAM" id="SSF47473">
    <property type="entry name" value="EF-hand"/>
    <property type="match status" value="1"/>
</dbReference>
<keyword evidence="5" id="KW-1185">Reference proteome</keyword>
<proteinExistence type="predicted"/>
<feature type="domain" description="EF-hand" evidence="3">
    <location>
        <begin position="254"/>
        <end position="281"/>
    </location>
</feature>
<name>A0ABD2ASA8_VESMC</name>
<dbReference type="InterPro" id="IPR002048">
    <property type="entry name" value="EF_hand_dom"/>
</dbReference>
<dbReference type="AlphaFoldDB" id="A0ABD2ASA8"/>
<feature type="region of interest" description="Disordered" evidence="2">
    <location>
        <begin position="1"/>
        <end position="25"/>
    </location>
</feature>
<dbReference type="PROSITE" id="PS50222">
    <property type="entry name" value="EF_HAND_2"/>
    <property type="match status" value="2"/>
</dbReference>
<dbReference type="InterPro" id="IPR018247">
    <property type="entry name" value="EF_Hand_1_Ca_BS"/>
</dbReference>
<dbReference type="SMART" id="SM00054">
    <property type="entry name" value="EFh"/>
    <property type="match status" value="3"/>
</dbReference>
<dbReference type="CDD" id="cd00051">
    <property type="entry name" value="EFh"/>
    <property type="match status" value="1"/>
</dbReference>
<dbReference type="InterPro" id="IPR011992">
    <property type="entry name" value="EF-hand-dom_pair"/>
</dbReference>
<comment type="caution">
    <text evidence="4">The sequence shown here is derived from an EMBL/GenBank/DDBJ whole genome shotgun (WGS) entry which is preliminary data.</text>
</comment>
<dbReference type="Proteomes" id="UP001607303">
    <property type="component" value="Unassembled WGS sequence"/>
</dbReference>
<dbReference type="PROSITE" id="PS00018">
    <property type="entry name" value="EF_HAND_1"/>
    <property type="match status" value="3"/>
</dbReference>
<organism evidence="4 5">
    <name type="scientific">Vespula maculifrons</name>
    <name type="common">Eastern yellow jacket</name>
    <name type="synonym">Wasp</name>
    <dbReference type="NCBI Taxonomy" id="7453"/>
    <lineage>
        <taxon>Eukaryota</taxon>
        <taxon>Metazoa</taxon>
        <taxon>Ecdysozoa</taxon>
        <taxon>Arthropoda</taxon>
        <taxon>Hexapoda</taxon>
        <taxon>Insecta</taxon>
        <taxon>Pterygota</taxon>
        <taxon>Neoptera</taxon>
        <taxon>Endopterygota</taxon>
        <taxon>Hymenoptera</taxon>
        <taxon>Apocrita</taxon>
        <taxon>Aculeata</taxon>
        <taxon>Vespoidea</taxon>
        <taxon>Vespidae</taxon>
        <taxon>Vespinae</taxon>
        <taxon>Vespula</taxon>
    </lineage>
</organism>
<protein>
    <submittedName>
        <fullName evidence="4">Sarcoplasmic calcium-binding protein</fullName>
    </submittedName>
</protein>
<dbReference type="Pfam" id="PF13499">
    <property type="entry name" value="EF-hand_7"/>
    <property type="match status" value="1"/>
</dbReference>
<evidence type="ECO:0000256" key="1">
    <source>
        <dbReference type="ARBA" id="ARBA00022837"/>
    </source>
</evidence>
<evidence type="ECO:0000259" key="3">
    <source>
        <dbReference type="PROSITE" id="PS50222"/>
    </source>
</evidence>
<feature type="domain" description="EF-hand" evidence="3">
    <location>
        <begin position="158"/>
        <end position="193"/>
    </location>
</feature>
<gene>
    <name evidence="4" type="ORF">V1477_019365</name>
</gene>
<evidence type="ECO:0000313" key="4">
    <source>
        <dbReference type="EMBL" id="KAL2723514.1"/>
    </source>
</evidence>
<keyword evidence="1" id="KW-0106">Calcium</keyword>